<dbReference type="AlphaFoldDB" id="A0A9P7GD72"/>
<sequence>MSRSGHYIDPALRALLESSLTPDDNDLHLSNLVDIPVLAIHGGDDRNVPAWHSRESVSILQARGAKNATLQEDAGEDHWYSTVFCNQIVEEFLGRLLRGAARFETATGREFTLTVSEPSASGSLHGWRIESLALPGR</sequence>
<evidence type="ECO:0000313" key="2">
    <source>
        <dbReference type="EMBL" id="KAG5645052.1"/>
    </source>
</evidence>
<proteinExistence type="predicted"/>
<protein>
    <recommendedName>
        <fullName evidence="1">Peptidase S9 prolyl oligopeptidase catalytic domain-containing protein</fullName>
    </recommendedName>
</protein>
<evidence type="ECO:0000313" key="3">
    <source>
        <dbReference type="Proteomes" id="UP000775547"/>
    </source>
</evidence>
<dbReference type="InterPro" id="IPR029058">
    <property type="entry name" value="AB_hydrolase_fold"/>
</dbReference>
<feature type="domain" description="Peptidase S9 prolyl oligopeptidase catalytic" evidence="1">
    <location>
        <begin position="32"/>
        <end position="81"/>
    </location>
</feature>
<dbReference type="InterPro" id="IPR001375">
    <property type="entry name" value="Peptidase_S9_cat"/>
</dbReference>
<dbReference type="GO" id="GO:0006508">
    <property type="term" value="P:proteolysis"/>
    <property type="evidence" value="ECO:0007669"/>
    <property type="project" value="InterPro"/>
</dbReference>
<dbReference type="GO" id="GO:0008236">
    <property type="term" value="F:serine-type peptidase activity"/>
    <property type="evidence" value="ECO:0007669"/>
    <property type="project" value="InterPro"/>
</dbReference>
<gene>
    <name evidence="2" type="ORF">DXG03_007231</name>
</gene>
<organism evidence="2 3">
    <name type="scientific">Asterophora parasitica</name>
    <dbReference type="NCBI Taxonomy" id="117018"/>
    <lineage>
        <taxon>Eukaryota</taxon>
        <taxon>Fungi</taxon>
        <taxon>Dikarya</taxon>
        <taxon>Basidiomycota</taxon>
        <taxon>Agaricomycotina</taxon>
        <taxon>Agaricomycetes</taxon>
        <taxon>Agaricomycetidae</taxon>
        <taxon>Agaricales</taxon>
        <taxon>Tricholomatineae</taxon>
        <taxon>Lyophyllaceae</taxon>
        <taxon>Asterophora</taxon>
    </lineage>
</organism>
<name>A0A9P7GD72_9AGAR</name>
<reference evidence="2" key="1">
    <citation type="submission" date="2020-07" db="EMBL/GenBank/DDBJ databases">
        <authorList>
            <person name="Nieuwenhuis M."/>
            <person name="Van De Peppel L.J.J."/>
        </authorList>
    </citation>
    <scope>NUCLEOTIDE SEQUENCE</scope>
    <source>
        <strain evidence="2">AP01</strain>
        <tissue evidence="2">Mycelium</tissue>
    </source>
</reference>
<dbReference type="SUPFAM" id="SSF53474">
    <property type="entry name" value="alpha/beta-Hydrolases"/>
    <property type="match status" value="1"/>
</dbReference>
<keyword evidence="3" id="KW-1185">Reference proteome</keyword>
<dbReference type="Pfam" id="PF00326">
    <property type="entry name" value="Peptidase_S9"/>
    <property type="match status" value="1"/>
</dbReference>
<dbReference type="Gene3D" id="3.40.50.1820">
    <property type="entry name" value="alpha/beta hydrolase"/>
    <property type="match status" value="1"/>
</dbReference>
<evidence type="ECO:0000259" key="1">
    <source>
        <dbReference type="Pfam" id="PF00326"/>
    </source>
</evidence>
<dbReference type="Proteomes" id="UP000775547">
    <property type="component" value="Unassembled WGS sequence"/>
</dbReference>
<dbReference type="EMBL" id="JABCKV010000051">
    <property type="protein sequence ID" value="KAG5645052.1"/>
    <property type="molecule type" value="Genomic_DNA"/>
</dbReference>
<accession>A0A9P7GD72</accession>
<comment type="caution">
    <text evidence="2">The sequence shown here is derived from an EMBL/GenBank/DDBJ whole genome shotgun (WGS) entry which is preliminary data.</text>
</comment>
<reference evidence="2" key="2">
    <citation type="submission" date="2021-10" db="EMBL/GenBank/DDBJ databases">
        <title>Phylogenomics reveals ancestral predisposition of the termite-cultivated fungus Termitomyces towards a domesticated lifestyle.</title>
        <authorList>
            <person name="Auxier B."/>
            <person name="Grum-Grzhimaylo A."/>
            <person name="Cardenas M.E."/>
            <person name="Lodge J.D."/>
            <person name="Laessoe T."/>
            <person name="Pedersen O."/>
            <person name="Smith M.E."/>
            <person name="Kuyper T.W."/>
            <person name="Franco-Molano E.A."/>
            <person name="Baroni T.J."/>
            <person name="Aanen D.K."/>
        </authorList>
    </citation>
    <scope>NUCLEOTIDE SEQUENCE</scope>
    <source>
        <strain evidence="2">AP01</strain>
        <tissue evidence="2">Mycelium</tissue>
    </source>
</reference>
<dbReference type="OrthoDB" id="449091at2759"/>